<evidence type="ECO:0000313" key="3">
    <source>
        <dbReference type="Proteomes" id="UP000198348"/>
    </source>
</evidence>
<keyword evidence="1" id="KW-0472">Membrane</keyword>
<gene>
    <name evidence="2" type="ORF">SAMN06265360_1069</name>
</gene>
<feature type="transmembrane region" description="Helical" evidence="1">
    <location>
        <begin position="32"/>
        <end position="51"/>
    </location>
</feature>
<dbReference type="RefSeq" id="WP_089300611.1">
    <property type="nucleotide sequence ID" value="NZ_FZNW01000006.1"/>
</dbReference>
<keyword evidence="1" id="KW-0812">Transmembrane</keyword>
<organism evidence="2 3">
    <name type="scientific">Haloechinothrix alba</name>
    <dbReference type="NCBI Taxonomy" id="664784"/>
    <lineage>
        <taxon>Bacteria</taxon>
        <taxon>Bacillati</taxon>
        <taxon>Actinomycetota</taxon>
        <taxon>Actinomycetes</taxon>
        <taxon>Pseudonocardiales</taxon>
        <taxon>Pseudonocardiaceae</taxon>
        <taxon>Haloechinothrix</taxon>
    </lineage>
</organism>
<keyword evidence="3" id="KW-1185">Reference proteome</keyword>
<evidence type="ECO:0000313" key="2">
    <source>
        <dbReference type="EMBL" id="SNR43955.1"/>
    </source>
</evidence>
<dbReference type="AlphaFoldDB" id="A0A238WBJ5"/>
<accession>A0A238WBJ5</accession>
<dbReference type="EMBL" id="FZNW01000006">
    <property type="protein sequence ID" value="SNR43955.1"/>
    <property type="molecule type" value="Genomic_DNA"/>
</dbReference>
<reference evidence="2 3" key="1">
    <citation type="submission" date="2017-06" db="EMBL/GenBank/DDBJ databases">
        <authorList>
            <person name="Kim H.J."/>
            <person name="Triplett B.A."/>
        </authorList>
    </citation>
    <scope>NUCLEOTIDE SEQUENCE [LARGE SCALE GENOMIC DNA]</scope>
    <source>
        <strain evidence="2 3">DSM 45207</strain>
    </source>
</reference>
<sequence>MRNNYVDAIALLAIIAAIIGLIPAFAGEGASMFLPIGIGLGVVWLVVKAITRQQEQTRK</sequence>
<keyword evidence="1" id="KW-1133">Transmembrane helix</keyword>
<name>A0A238WBJ5_9PSEU</name>
<evidence type="ECO:0000256" key="1">
    <source>
        <dbReference type="SAM" id="Phobius"/>
    </source>
</evidence>
<protein>
    <submittedName>
        <fullName evidence="2">Uncharacterized protein</fullName>
    </submittedName>
</protein>
<proteinExistence type="predicted"/>
<dbReference type="Proteomes" id="UP000198348">
    <property type="component" value="Unassembled WGS sequence"/>
</dbReference>
<feature type="transmembrane region" description="Helical" evidence="1">
    <location>
        <begin position="5"/>
        <end position="26"/>
    </location>
</feature>